<name>A3VFB0_9RHOB</name>
<proteinExistence type="predicted"/>
<sequence>MRYPFILALLVAGAPVSAQDMTLFVSGPDACAVVAGTGGDGGPIHALGPDNNILDYERIWGGAVECAFDGQITLDPDGGPEQIDGTCFAPDEPELRGTFDIVYSARGMTVVTFSHWSEPKVFMSCATN</sequence>
<comment type="caution">
    <text evidence="2">The sequence shown here is derived from an EMBL/GenBank/DDBJ whole genome shotgun (WGS) entry which is preliminary data.</text>
</comment>
<dbReference type="HOGENOM" id="CLU_1956952_0_0_5"/>
<accession>A3VFB0</accession>
<keyword evidence="3" id="KW-1185">Reference proteome</keyword>
<keyword evidence="1" id="KW-0732">Signal</keyword>
<dbReference type="EMBL" id="AAMT01000006">
    <property type="protein sequence ID" value="EAQ13025.1"/>
    <property type="molecule type" value="Genomic_DNA"/>
</dbReference>
<reference evidence="2 3" key="1">
    <citation type="journal article" date="2010" name="J. Bacteriol.">
        <title>Genome sequences of Pelagibaca bermudensis HTCC2601T and Maritimibacter alkaliphilus HTCC2654T, the type strains of two marine Roseobacter genera.</title>
        <authorList>
            <person name="Thrash J.C."/>
            <person name="Cho J.C."/>
            <person name="Ferriera S."/>
            <person name="Johnson J."/>
            <person name="Vergin K.L."/>
            <person name="Giovannoni S.J."/>
        </authorList>
    </citation>
    <scope>NUCLEOTIDE SEQUENCE [LARGE SCALE GENOMIC DNA]</scope>
    <source>
        <strain evidence="2 3">HTCC2654</strain>
    </source>
</reference>
<protein>
    <submittedName>
        <fullName evidence="2">Uncharacterized protein</fullName>
    </submittedName>
</protein>
<gene>
    <name evidence="2" type="ORF">RB2654_11023</name>
</gene>
<dbReference type="AlphaFoldDB" id="A3VFB0"/>
<organism evidence="2 3">
    <name type="scientific">Maritimibacter alkaliphilus HTCC2654</name>
    <dbReference type="NCBI Taxonomy" id="314271"/>
    <lineage>
        <taxon>Bacteria</taxon>
        <taxon>Pseudomonadati</taxon>
        <taxon>Pseudomonadota</taxon>
        <taxon>Alphaproteobacteria</taxon>
        <taxon>Rhodobacterales</taxon>
        <taxon>Roseobacteraceae</taxon>
        <taxon>Maritimibacter</taxon>
    </lineage>
</organism>
<evidence type="ECO:0000313" key="3">
    <source>
        <dbReference type="Proteomes" id="UP000002931"/>
    </source>
</evidence>
<evidence type="ECO:0000256" key="1">
    <source>
        <dbReference type="SAM" id="SignalP"/>
    </source>
</evidence>
<dbReference type="STRING" id="314271.RB2654_11023"/>
<dbReference type="Proteomes" id="UP000002931">
    <property type="component" value="Unassembled WGS sequence"/>
</dbReference>
<feature type="chain" id="PRO_5002660321" evidence="1">
    <location>
        <begin position="19"/>
        <end position="128"/>
    </location>
</feature>
<evidence type="ECO:0000313" key="2">
    <source>
        <dbReference type="EMBL" id="EAQ13025.1"/>
    </source>
</evidence>
<feature type="signal peptide" evidence="1">
    <location>
        <begin position="1"/>
        <end position="18"/>
    </location>
</feature>